<evidence type="ECO:0000256" key="1">
    <source>
        <dbReference type="ARBA" id="ARBA00009617"/>
    </source>
</evidence>
<feature type="transmembrane region" description="Helical" evidence="2">
    <location>
        <begin position="358"/>
        <end position="383"/>
    </location>
</feature>
<feature type="transmembrane region" description="Helical" evidence="2">
    <location>
        <begin position="270"/>
        <end position="289"/>
    </location>
</feature>
<evidence type="ECO:0000313" key="3">
    <source>
        <dbReference type="EMBL" id="CAG9186176.1"/>
    </source>
</evidence>
<evidence type="ECO:0008006" key="5">
    <source>
        <dbReference type="Google" id="ProtNLM"/>
    </source>
</evidence>
<keyword evidence="2" id="KW-0472">Membrane</keyword>
<dbReference type="InterPro" id="IPR036259">
    <property type="entry name" value="MFS_trans_sf"/>
</dbReference>
<dbReference type="Gene3D" id="1.20.1250.20">
    <property type="entry name" value="MFS general substrate transporter like domains"/>
    <property type="match status" value="1"/>
</dbReference>
<accession>A0ABM8Y0E2</accession>
<dbReference type="RefSeq" id="WP_224009437.1">
    <property type="nucleotide sequence ID" value="NZ_CAJZAF010000048.1"/>
</dbReference>
<name>A0ABM8Y0E2_9BURK</name>
<feature type="transmembrane region" description="Helical" evidence="2">
    <location>
        <begin position="177"/>
        <end position="197"/>
    </location>
</feature>
<feature type="transmembrane region" description="Helical" evidence="2">
    <location>
        <begin position="395"/>
        <end position="415"/>
    </location>
</feature>
<organism evidence="3 4">
    <name type="scientific">Cupriavidus pinatubonensis</name>
    <dbReference type="NCBI Taxonomy" id="248026"/>
    <lineage>
        <taxon>Bacteria</taxon>
        <taxon>Pseudomonadati</taxon>
        <taxon>Pseudomonadota</taxon>
        <taxon>Betaproteobacteria</taxon>
        <taxon>Burkholderiales</taxon>
        <taxon>Burkholderiaceae</taxon>
        <taxon>Cupriavidus</taxon>
    </lineage>
</organism>
<gene>
    <name evidence="3" type="ORF">LMG23994_06099</name>
</gene>
<dbReference type="PANTHER" id="PTHR11328:SF24">
    <property type="entry name" value="MAJOR FACILITATOR SUPERFAMILY (MFS) PROFILE DOMAIN-CONTAINING PROTEIN"/>
    <property type="match status" value="1"/>
</dbReference>
<feature type="transmembrane region" description="Helical" evidence="2">
    <location>
        <begin position="324"/>
        <end position="346"/>
    </location>
</feature>
<proteinExistence type="inferred from homology"/>
<keyword evidence="4" id="KW-1185">Reference proteome</keyword>
<feature type="transmembrane region" description="Helical" evidence="2">
    <location>
        <begin position="7"/>
        <end position="27"/>
    </location>
</feature>
<feature type="transmembrane region" description="Helical" evidence="2">
    <location>
        <begin position="33"/>
        <end position="54"/>
    </location>
</feature>
<feature type="transmembrane region" description="Helical" evidence="2">
    <location>
        <begin position="148"/>
        <end position="165"/>
    </location>
</feature>
<protein>
    <recommendedName>
        <fullName evidence="5">Sodium:galactoside symporter family protein</fullName>
    </recommendedName>
</protein>
<feature type="transmembrane region" description="Helical" evidence="2">
    <location>
        <begin position="235"/>
        <end position="258"/>
    </location>
</feature>
<dbReference type="EMBL" id="CAJZAF010000048">
    <property type="protein sequence ID" value="CAG9186176.1"/>
    <property type="molecule type" value="Genomic_DNA"/>
</dbReference>
<feature type="transmembrane region" description="Helical" evidence="2">
    <location>
        <begin position="101"/>
        <end position="128"/>
    </location>
</feature>
<dbReference type="InterPro" id="IPR039672">
    <property type="entry name" value="MFS_2"/>
</dbReference>
<sequence length="431" mass="45903">MSIRPASLIAYGALGLPLAMVALPIYVLAPAYYTSRLGMPLSTAGLVLLLTRLVDTVQDPWLGRWADALAGSRRLRPALWATSLCLIAAFAALWMPPVSGWALTAWFAAALVLVYAAHSFMNVAYLAWGASLGLNCDALTRAAAWREGAGVIGVLIASAGPAWLMERDDLAPRNAMVPFIALFATLLIGAIWLLRFAPPWQRMPPARTRRSGHRGLRPFIVSVSRTVLGNPPFRMLLLPYFLNGLSVAIPASLAVFFIEDRLGVPRWVTPSLAIYFSAAAMGLPIWVGISRRIGPQRAWRAAIWVAIAAFVWAATLGRGDVVPFLVICVACGFALGADLAIPPVILAQCLPDGEGAGACFGIWTLIGKLCLAISALTLPGLAWLGYVPGLPATGIPGMALAFTYAGLPCLLKLGALSTLQMPSRLVSEELQ</sequence>
<comment type="caution">
    <text evidence="3">The sequence shown here is derived from an EMBL/GenBank/DDBJ whole genome shotgun (WGS) entry which is preliminary data.</text>
</comment>
<dbReference type="PANTHER" id="PTHR11328">
    <property type="entry name" value="MAJOR FACILITATOR SUPERFAMILY DOMAIN-CONTAINING PROTEIN"/>
    <property type="match status" value="1"/>
</dbReference>
<evidence type="ECO:0000313" key="4">
    <source>
        <dbReference type="Proteomes" id="UP000701702"/>
    </source>
</evidence>
<comment type="similarity">
    <text evidence="1">Belongs to the sodium:galactoside symporter (TC 2.A.2) family.</text>
</comment>
<dbReference type="SUPFAM" id="SSF103473">
    <property type="entry name" value="MFS general substrate transporter"/>
    <property type="match status" value="1"/>
</dbReference>
<evidence type="ECO:0000256" key="2">
    <source>
        <dbReference type="SAM" id="Phobius"/>
    </source>
</evidence>
<dbReference type="Pfam" id="PF13347">
    <property type="entry name" value="MFS_2"/>
    <property type="match status" value="1"/>
</dbReference>
<reference evidence="3 4" key="1">
    <citation type="submission" date="2021-08" db="EMBL/GenBank/DDBJ databases">
        <authorList>
            <person name="Peeters C."/>
        </authorList>
    </citation>
    <scope>NUCLEOTIDE SEQUENCE [LARGE SCALE GENOMIC DNA]</scope>
    <source>
        <strain evidence="3 4">LMG 23994</strain>
    </source>
</reference>
<dbReference type="Proteomes" id="UP000701702">
    <property type="component" value="Unassembled WGS sequence"/>
</dbReference>
<keyword evidence="2" id="KW-0812">Transmembrane</keyword>
<keyword evidence="2" id="KW-1133">Transmembrane helix</keyword>
<feature type="transmembrane region" description="Helical" evidence="2">
    <location>
        <begin position="75"/>
        <end position="95"/>
    </location>
</feature>
<feature type="transmembrane region" description="Helical" evidence="2">
    <location>
        <begin position="301"/>
        <end position="318"/>
    </location>
</feature>